<evidence type="ECO:0000259" key="11">
    <source>
        <dbReference type="Pfam" id="PF01248"/>
    </source>
</evidence>
<dbReference type="EMBL" id="JAJGCB010000002">
    <property type="protein sequence ID" value="KAJ8995097.1"/>
    <property type="molecule type" value="Genomic_DNA"/>
</dbReference>
<keyword evidence="7 10" id="KW-0539">Nucleus</keyword>
<evidence type="ECO:0000256" key="8">
    <source>
        <dbReference type="ARBA" id="ARBA00023274"/>
    </source>
</evidence>
<dbReference type="InterPro" id="IPR029064">
    <property type="entry name" value="Ribosomal_eL30-like_sf"/>
</dbReference>
<dbReference type="GO" id="GO:0000398">
    <property type="term" value="P:mRNA splicing, via spliceosome"/>
    <property type="evidence" value="ECO:0007669"/>
    <property type="project" value="UniProtKB-UniRule"/>
</dbReference>
<dbReference type="GO" id="GO:0031120">
    <property type="term" value="P:snRNA pseudouridine synthesis"/>
    <property type="evidence" value="ECO:0007669"/>
    <property type="project" value="UniProtKB-UniRule"/>
</dbReference>
<gene>
    <name evidence="12" type="primary">SNU13</name>
    <name evidence="12" type="ORF">HRR80_001789</name>
</gene>
<organism evidence="12 13">
    <name type="scientific">Exophiala dermatitidis</name>
    <name type="common">Black yeast-like fungus</name>
    <name type="synonym">Wangiella dermatitidis</name>
    <dbReference type="NCBI Taxonomy" id="5970"/>
    <lineage>
        <taxon>Eukaryota</taxon>
        <taxon>Fungi</taxon>
        <taxon>Dikarya</taxon>
        <taxon>Ascomycota</taxon>
        <taxon>Pezizomycotina</taxon>
        <taxon>Eurotiomycetes</taxon>
        <taxon>Chaetothyriomycetidae</taxon>
        <taxon>Chaetothyriales</taxon>
        <taxon>Herpotrichiellaceae</taxon>
        <taxon>Exophiala</taxon>
    </lineage>
</organism>
<feature type="domain" description="Ribosomal protein eL8/eL30/eS12/Gadd45" evidence="11">
    <location>
        <begin position="18"/>
        <end position="108"/>
    </location>
</feature>
<keyword evidence="6" id="KW-0508">mRNA splicing</keyword>
<evidence type="ECO:0000256" key="3">
    <source>
        <dbReference type="ARBA" id="ARBA00022664"/>
    </source>
</evidence>
<dbReference type="InterPro" id="IPR004038">
    <property type="entry name" value="Ribosomal_eL8/eL30/eS12/Gad45"/>
</dbReference>
<dbReference type="PROSITE" id="PS01082">
    <property type="entry name" value="RIBOSOMAL_L7AE"/>
    <property type="match status" value="1"/>
</dbReference>
<dbReference type="GO" id="GO:0003723">
    <property type="term" value="F:RNA binding"/>
    <property type="evidence" value="ECO:0007669"/>
    <property type="project" value="UniProtKB-UniRule"/>
</dbReference>
<dbReference type="FunFam" id="3.30.1330.30:FF:000002">
    <property type="entry name" value="NHP2-like protein 1 homolog"/>
    <property type="match status" value="1"/>
</dbReference>
<dbReference type="InterPro" id="IPR002415">
    <property type="entry name" value="H/ACA_rnp_Nhp2-like"/>
</dbReference>
<evidence type="ECO:0000256" key="4">
    <source>
        <dbReference type="ARBA" id="ARBA00022728"/>
    </source>
</evidence>
<evidence type="ECO:0000256" key="7">
    <source>
        <dbReference type="ARBA" id="ARBA00023242"/>
    </source>
</evidence>
<evidence type="ECO:0000256" key="10">
    <source>
        <dbReference type="RuleBase" id="RU366039"/>
    </source>
</evidence>
<dbReference type="GO" id="GO:0042254">
    <property type="term" value="P:ribosome biogenesis"/>
    <property type="evidence" value="ECO:0007669"/>
    <property type="project" value="InterPro"/>
</dbReference>
<dbReference type="InterPro" id="IPR004037">
    <property type="entry name" value="Ribosomal_eL8-like_CS"/>
</dbReference>
<reference evidence="12" key="1">
    <citation type="submission" date="2023-01" db="EMBL/GenBank/DDBJ databases">
        <title>Exophiala dermititidis isolated from Cystic Fibrosis Patient.</title>
        <authorList>
            <person name="Kurbessoian T."/>
            <person name="Crocker A."/>
            <person name="Murante D."/>
            <person name="Hogan D.A."/>
            <person name="Stajich J.E."/>
        </authorList>
    </citation>
    <scope>NUCLEOTIDE SEQUENCE</scope>
    <source>
        <strain evidence="12">Ex8</strain>
    </source>
</reference>
<accession>A0AAN6F3Z5</accession>
<dbReference type="SUPFAM" id="SSF55315">
    <property type="entry name" value="L30e-like"/>
    <property type="match status" value="1"/>
</dbReference>
<comment type="similarity">
    <text evidence="2 10">Belongs to the eukaryotic ribosomal protein eL8 family.</text>
</comment>
<evidence type="ECO:0000313" key="12">
    <source>
        <dbReference type="EMBL" id="KAJ8995097.1"/>
    </source>
</evidence>
<keyword evidence="5 10" id="KW-0694">RNA-binding</keyword>
<protein>
    <recommendedName>
        <fullName evidence="10">H/ACA ribonucleoprotein complex subunit 2</fullName>
    </recommendedName>
    <alternativeName>
        <fullName evidence="10">Nucleolar protein family A member 2</fullName>
    </alternativeName>
</protein>
<evidence type="ECO:0000256" key="2">
    <source>
        <dbReference type="ARBA" id="ARBA00007337"/>
    </source>
</evidence>
<evidence type="ECO:0000256" key="6">
    <source>
        <dbReference type="ARBA" id="ARBA00023187"/>
    </source>
</evidence>
<dbReference type="InterPro" id="IPR018492">
    <property type="entry name" value="Ribosomal_eL8/Nhp2"/>
</dbReference>
<sequence length="125" mass="13502">MSQESAAWPIADQALTQQILDLVQQASHYRQLRKGANEATKTLNRGTAEVVILAADTSPLAILLHLPLLAEDKNVPYVYVPSKVALGRACGVSRAVIAASITTNEASELAGPIRTLKERVERLMI</sequence>
<dbReference type="PANTHER" id="PTHR23105">
    <property type="entry name" value="RIBOSOMAL PROTEIN L7AE FAMILY MEMBER"/>
    <property type="match status" value="1"/>
</dbReference>
<proteinExistence type="inferred from homology"/>
<keyword evidence="4" id="KW-0747">Spliceosome</keyword>
<evidence type="ECO:0000256" key="1">
    <source>
        <dbReference type="ARBA" id="ARBA00004604"/>
    </source>
</evidence>
<dbReference type="PRINTS" id="PR00881">
    <property type="entry name" value="L7ARS6FAMILY"/>
</dbReference>
<dbReference type="Proteomes" id="UP001161757">
    <property type="component" value="Unassembled WGS sequence"/>
</dbReference>
<keyword evidence="8 10" id="KW-0687">Ribonucleoprotein</keyword>
<comment type="caution">
    <text evidence="12">The sequence shown here is derived from an EMBL/GenBank/DDBJ whole genome shotgun (WGS) entry which is preliminary data.</text>
</comment>
<keyword evidence="3" id="KW-0507">mRNA processing</keyword>
<dbReference type="Pfam" id="PF01248">
    <property type="entry name" value="Ribosomal_L7Ae"/>
    <property type="match status" value="1"/>
</dbReference>
<name>A0AAN6F3Z5_EXODE</name>
<evidence type="ECO:0000256" key="5">
    <source>
        <dbReference type="ARBA" id="ARBA00022884"/>
    </source>
</evidence>
<dbReference type="AlphaFoldDB" id="A0AAN6F3Z5"/>
<dbReference type="InterPro" id="IPR050257">
    <property type="entry name" value="eL8/uL1-like"/>
</dbReference>
<dbReference type="GO" id="GO:0031429">
    <property type="term" value="C:box H/ACA snoRNP complex"/>
    <property type="evidence" value="ECO:0007669"/>
    <property type="project" value="UniProtKB-UniRule"/>
</dbReference>
<comment type="function">
    <text evidence="10">Required for ribosome biogenesis. Part of a complex which catalyzes pseudouridylation of rRNA. This involves the isomerization of uridine such that the ribose is subsequently attached to C5, instead of the normal N1. Pseudouridine ('psi') residues may serve to stabilize the conformation of rRNAs.</text>
</comment>
<dbReference type="Gene3D" id="3.30.1330.30">
    <property type="match status" value="1"/>
</dbReference>
<dbReference type="PRINTS" id="PR00883">
    <property type="entry name" value="NUCLEARHMG"/>
</dbReference>
<comment type="subcellular location">
    <subcellularLocation>
        <location evidence="1 10">Nucleus</location>
        <location evidence="1 10">Nucleolus</location>
    </subcellularLocation>
</comment>
<evidence type="ECO:0000256" key="9">
    <source>
        <dbReference type="ARBA" id="ARBA00037456"/>
    </source>
</evidence>
<evidence type="ECO:0000313" key="13">
    <source>
        <dbReference type="Proteomes" id="UP001161757"/>
    </source>
</evidence>
<dbReference type="GO" id="GO:0005681">
    <property type="term" value="C:spliceosomal complex"/>
    <property type="evidence" value="ECO:0007669"/>
    <property type="project" value="UniProtKB-KW"/>
</dbReference>
<comment type="function">
    <text evidence="9">Common component of the spliceosome and rRNA processing machinery. In association with the spliceosomal U4/U6.U5 tri-snRNP particle, required for splicing of pre-mRNA. In association with box C/D snoRNPs, required for processing of pre-ribosomal RNA (rRNA) and site-specific 2'-O-methylation of substrate RNAs. Essential for the accumulation and stability of U4 snRNA, U6 snRNA, and box C/D snoRNAs.</text>
</comment>